<accession>A0A5N4A0W5</accession>
<dbReference type="EMBL" id="VVIM01000011">
    <property type="protein sequence ID" value="KAB0790977.1"/>
    <property type="molecule type" value="Genomic_DNA"/>
</dbReference>
<dbReference type="InterPro" id="IPR010562">
    <property type="entry name" value="Haemolymph_juvenile_hormone-bd"/>
</dbReference>
<evidence type="ECO:0000313" key="2">
    <source>
        <dbReference type="Proteomes" id="UP000327044"/>
    </source>
</evidence>
<name>A0A5N4A0W5_PHOPY</name>
<dbReference type="PANTHER" id="PTHR11008:SF32">
    <property type="entry name" value="CIRCADIAN CLOCK-CONTROLLED PROTEIN DAYWAKE-RELATED"/>
    <property type="match status" value="1"/>
</dbReference>
<dbReference type="Proteomes" id="UP000327044">
    <property type="component" value="Unassembled WGS sequence"/>
</dbReference>
<dbReference type="InterPro" id="IPR038606">
    <property type="entry name" value="To_sf"/>
</dbReference>
<protein>
    <recommendedName>
        <fullName evidence="3">Hemolymph juvenile hormone-binding protein</fullName>
    </recommendedName>
</protein>
<dbReference type="PANTHER" id="PTHR11008">
    <property type="entry name" value="PROTEIN TAKEOUT-LIKE PROTEIN"/>
    <property type="match status" value="1"/>
</dbReference>
<dbReference type="Pfam" id="PF06585">
    <property type="entry name" value="JHBP"/>
    <property type="match status" value="1"/>
</dbReference>
<evidence type="ECO:0000313" key="1">
    <source>
        <dbReference type="EMBL" id="KAB0790977.1"/>
    </source>
</evidence>
<proteinExistence type="predicted"/>
<dbReference type="SMART" id="SM00700">
    <property type="entry name" value="JHBP"/>
    <property type="match status" value="1"/>
</dbReference>
<organism evidence="1 2">
    <name type="scientific">Photinus pyralis</name>
    <name type="common">Common eastern firefly</name>
    <name type="synonym">Lampyris pyralis</name>
    <dbReference type="NCBI Taxonomy" id="7054"/>
    <lineage>
        <taxon>Eukaryota</taxon>
        <taxon>Metazoa</taxon>
        <taxon>Ecdysozoa</taxon>
        <taxon>Arthropoda</taxon>
        <taxon>Hexapoda</taxon>
        <taxon>Insecta</taxon>
        <taxon>Pterygota</taxon>
        <taxon>Neoptera</taxon>
        <taxon>Endopterygota</taxon>
        <taxon>Coleoptera</taxon>
        <taxon>Polyphaga</taxon>
        <taxon>Elateriformia</taxon>
        <taxon>Elateroidea</taxon>
        <taxon>Lampyridae</taxon>
        <taxon>Lampyrinae</taxon>
        <taxon>Photinus</taxon>
    </lineage>
</organism>
<keyword evidence="2" id="KW-1185">Reference proteome</keyword>
<comment type="caution">
    <text evidence="1">The sequence shown here is derived from an EMBL/GenBank/DDBJ whole genome shotgun (WGS) entry which is preliminary data.</text>
</comment>
<dbReference type="AlphaFoldDB" id="A0A5N4A0W5"/>
<reference evidence="1 2" key="1">
    <citation type="journal article" date="2018" name="Elife">
        <title>Firefly genomes illuminate parallel origins of bioluminescence in beetles.</title>
        <authorList>
            <person name="Fallon T.R."/>
            <person name="Lower S.E."/>
            <person name="Chang C.H."/>
            <person name="Bessho-Uehara M."/>
            <person name="Martin G.J."/>
            <person name="Bewick A.J."/>
            <person name="Behringer M."/>
            <person name="Debat H.J."/>
            <person name="Wong I."/>
            <person name="Day J.C."/>
            <person name="Suvorov A."/>
            <person name="Silva C.J."/>
            <person name="Stanger-Hall K.F."/>
            <person name="Hall D.W."/>
            <person name="Schmitz R.J."/>
            <person name="Nelson D.R."/>
            <person name="Lewis S.M."/>
            <person name="Shigenobu S."/>
            <person name="Bybee S.M."/>
            <person name="Larracuente A.M."/>
            <person name="Oba Y."/>
            <person name="Weng J.K."/>
        </authorList>
    </citation>
    <scope>NUCLEOTIDE SEQUENCE [LARGE SCALE GENOMIC DNA]</scope>
    <source>
        <strain evidence="1">1611_PpyrPB1</strain>
        <tissue evidence="1">Whole body</tissue>
    </source>
</reference>
<sequence length="223" mass="24576">MLDARYLPRCYQDDPNISDCFISAANSLNENVRSGISEIGLRPLDSFVSPDFNLTLESPISDVYVAFKRFTLYQVHSYRFTTADVRPKDGVLEGQVMLSELGMSANFEAQGHVVGVALNGLGYGRIGLENVACDFSIKWPKEGTCNELNLEISCKIEDLKVSNITGLPGADSIRAVLNLSSQLIASEAAPACSSIFQALLKSYLRRLCRQYAFNDLFPMNQNA</sequence>
<gene>
    <name evidence="1" type="ORF">PPYR_02777</name>
</gene>
<dbReference type="Gene3D" id="3.15.10.30">
    <property type="entry name" value="Haemolymph juvenile hormone binding protein"/>
    <property type="match status" value="1"/>
</dbReference>
<evidence type="ECO:0008006" key="3">
    <source>
        <dbReference type="Google" id="ProtNLM"/>
    </source>
</evidence>
<dbReference type="InParanoid" id="A0A5N4A0W5"/>
<dbReference type="GO" id="GO:0005615">
    <property type="term" value="C:extracellular space"/>
    <property type="evidence" value="ECO:0007669"/>
    <property type="project" value="TreeGrafter"/>
</dbReference>